<dbReference type="InterPro" id="IPR000073">
    <property type="entry name" value="AB_hydrolase_1"/>
</dbReference>
<evidence type="ECO:0000259" key="5">
    <source>
        <dbReference type="Pfam" id="PF00561"/>
    </source>
</evidence>
<comment type="caution">
    <text evidence="7">The sequence shown here is derived from an EMBL/GenBank/DDBJ whole genome shotgun (WGS) entry which is preliminary data.</text>
</comment>
<feature type="domain" description="AB hydrolase-1" evidence="5">
    <location>
        <begin position="114"/>
        <end position="274"/>
    </location>
</feature>
<organism evidence="7 8">
    <name type="scientific">Actinomadura rudentiformis</name>
    <dbReference type="NCBI Taxonomy" id="359158"/>
    <lineage>
        <taxon>Bacteria</taxon>
        <taxon>Bacillati</taxon>
        <taxon>Actinomycetota</taxon>
        <taxon>Actinomycetes</taxon>
        <taxon>Streptosporangiales</taxon>
        <taxon>Thermomonosporaceae</taxon>
        <taxon>Actinomadura</taxon>
    </lineage>
</organism>
<proteinExistence type="inferred from homology"/>
<dbReference type="PANTHER" id="PTHR43248">
    <property type="entry name" value="2-SUCCINYL-6-HYDROXY-2,4-CYCLOHEXADIENE-1-CARBOXYLATE SYNTHASE"/>
    <property type="match status" value="1"/>
</dbReference>
<feature type="signal peptide" evidence="4">
    <location>
        <begin position="1"/>
        <end position="27"/>
    </location>
</feature>
<dbReference type="Pfam" id="PF00561">
    <property type="entry name" value="Abhydrolase_1"/>
    <property type="match status" value="1"/>
</dbReference>
<dbReference type="SUPFAM" id="SSF53474">
    <property type="entry name" value="alpha/beta-Hydrolases"/>
    <property type="match status" value="1"/>
</dbReference>
<evidence type="ECO:0000313" key="7">
    <source>
        <dbReference type="EMBL" id="KAB2340634.1"/>
    </source>
</evidence>
<evidence type="ECO:0000259" key="6">
    <source>
        <dbReference type="Pfam" id="PF08386"/>
    </source>
</evidence>
<dbReference type="Pfam" id="PF08386">
    <property type="entry name" value="Abhydrolase_4"/>
    <property type="match status" value="1"/>
</dbReference>
<dbReference type="InterPro" id="IPR013595">
    <property type="entry name" value="Pept_S33_TAP-like_C"/>
</dbReference>
<evidence type="ECO:0000256" key="2">
    <source>
        <dbReference type="ARBA" id="ARBA00022729"/>
    </source>
</evidence>
<dbReference type="AlphaFoldDB" id="A0A6H9Y8U9"/>
<dbReference type="RefSeq" id="WP_151569640.1">
    <property type="nucleotide sequence ID" value="NZ_WBMT01000029.1"/>
</dbReference>
<reference evidence="7 8" key="1">
    <citation type="submission" date="2019-09" db="EMBL/GenBank/DDBJ databases">
        <title>Actinomadura physcomitrii sp. nov., a novel actinomycete isolated from moss [Physcomitrium sphaericum (Ludw) Fuernr].</title>
        <authorList>
            <person name="Zhuang X."/>
            <person name="Liu C."/>
        </authorList>
    </citation>
    <scope>NUCLEOTIDE SEQUENCE [LARGE SCALE GENOMIC DNA]</scope>
    <source>
        <strain evidence="7 8">HMC1</strain>
    </source>
</reference>
<evidence type="ECO:0000256" key="4">
    <source>
        <dbReference type="SAM" id="SignalP"/>
    </source>
</evidence>
<keyword evidence="8" id="KW-1185">Reference proteome</keyword>
<gene>
    <name evidence="7" type="ORF">F8566_44780</name>
</gene>
<feature type="chain" id="PRO_5039701778" evidence="4">
    <location>
        <begin position="28"/>
        <end position="529"/>
    </location>
</feature>
<protein>
    <submittedName>
        <fullName evidence="7">Alpha/beta hydrolase</fullName>
    </submittedName>
</protein>
<dbReference type="Gene3D" id="3.40.50.1820">
    <property type="entry name" value="alpha/beta hydrolase"/>
    <property type="match status" value="1"/>
</dbReference>
<dbReference type="GO" id="GO:0016787">
    <property type="term" value="F:hydrolase activity"/>
    <property type="evidence" value="ECO:0007669"/>
    <property type="project" value="UniProtKB-KW"/>
</dbReference>
<dbReference type="InterPro" id="IPR029058">
    <property type="entry name" value="AB_hydrolase_fold"/>
</dbReference>
<evidence type="ECO:0000256" key="1">
    <source>
        <dbReference type="ARBA" id="ARBA00010088"/>
    </source>
</evidence>
<name>A0A6H9Y8U9_9ACTN</name>
<dbReference type="PANTHER" id="PTHR43248:SF29">
    <property type="entry name" value="TRIPEPTIDYL AMINOPEPTIDASE"/>
    <property type="match status" value="1"/>
</dbReference>
<dbReference type="InterPro" id="IPR051601">
    <property type="entry name" value="Serine_prot/Carboxylest_S33"/>
</dbReference>
<dbReference type="OrthoDB" id="3930934at2"/>
<sequence>MTIPRTATAVTTLAMSALVGWTGAAPAWGSAAASGSAPVSDAAPRSSSPDLSRYLGQRLDWGPCPADATELTEAGAQCAQVTVPLDYSAPDGRSIKLAISRIKAKDGARRRGILLSNPGGPGGPGLSYTAQLRPAMKDAADGYDLIGFDPRFVGRSTPIYCGLSLQGKPTHSRREAFEASVQNARETARLCYEHGDNAALLPHASSRNVARDMDLIRAVLGERKLSFYGVSYGADLGATYAQMFPGHADRIVIDSVTDPTLTQYENFQAAGAAQESGLNEWAAWTAQRSNEYRLGRTPQQVRAVVERLSARVDAGPLPIGDYTVHANVLGLILRQMVGTEESNPTLAKTVRNLVDAADGKQVQPVPELRMWLELFRNPSPELDNQFSSGNAIFCGDGGWPAGGWPADPEQYWQNIERARRTQPVFAATANAIFPCPFWKTQPRESGVEIGNRVPLLLLQATRDNNVPYAGAVVMHRKLKGSRMISADIRSHGVYGREVDGLTPISCADRAVNAYLRTGTLPAADINCAP</sequence>
<dbReference type="EMBL" id="WBMT01000029">
    <property type="protein sequence ID" value="KAB2340634.1"/>
    <property type="molecule type" value="Genomic_DNA"/>
</dbReference>
<feature type="domain" description="Peptidase S33 tripeptidyl aminopeptidase-like C-terminal" evidence="6">
    <location>
        <begin position="425"/>
        <end position="527"/>
    </location>
</feature>
<evidence type="ECO:0000313" key="8">
    <source>
        <dbReference type="Proteomes" id="UP000468735"/>
    </source>
</evidence>
<comment type="similarity">
    <text evidence="1">Belongs to the peptidase S33 family.</text>
</comment>
<keyword evidence="3 7" id="KW-0378">Hydrolase</keyword>
<keyword evidence="2 4" id="KW-0732">Signal</keyword>
<accession>A0A6H9Y8U9</accession>
<dbReference type="Proteomes" id="UP000468735">
    <property type="component" value="Unassembled WGS sequence"/>
</dbReference>
<evidence type="ECO:0000256" key="3">
    <source>
        <dbReference type="ARBA" id="ARBA00022801"/>
    </source>
</evidence>